<dbReference type="RefSeq" id="XP_020086037.1">
    <property type="nucleotide sequence ID" value="XM_020230448.1"/>
</dbReference>
<proteinExistence type="predicted"/>
<reference evidence="4" key="2">
    <citation type="submission" date="2025-08" db="UniProtKB">
        <authorList>
            <consortium name="RefSeq"/>
        </authorList>
    </citation>
    <scope>IDENTIFICATION</scope>
    <source>
        <tissue evidence="4">Leaf</tissue>
    </source>
</reference>
<keyword evidence="3" id="KW-1185">Reference proteome</keyword>
<dbReference type="OrthoDB" id="662108at2759"/>
<name>A0A6P5ER90_ANACO</name>
<organism evidence="3 4">
    <name type="scientific">Ananas comosus</name>
    <name type="common">Pineapple</name>
    <name type="synonym">Ananas ananas</name>
    <dbReference type="NCBI Taxonomy" id="4615"/>
    <lineage>
        <taxon>Eukaryota</taxon>
        <taxon>Viridiplantae</taxon>
        <taxon>Streptophyta</taxon>
        <taxon>Embryophyta</taxon>
        <taxon>Tracheophyta</taxon>
        <taxon>Spermatophyta</taxon>
        <taxon>Magnoliopsida</taxon>
        <taxon>Liliopsida</taxon>
        <taxon>Poales</taxon>
        <taxon>Bromeliaceae</taxon>
        <taxon>Bromelioideae</taxon>
        <taxon>Ananas</taxon>
    </lineage>
</organism>
<dbReference type="PANTHER" id="PTHR33115:SF41">
    <property type="entry name" value="EXPRESSED PROTEIN"/>
    <property type="match status" value="1"/>
</dbReference>
<dbReference type="Proteomes" id="UP000515123">
    <property type="component" value="Linkage group 4"/>
</dbReference>
<dbReference type="InterPro" id="IPR016024">
    <property type="entry name" value="ARM-type_fold"/>
</dbReference>
<protein>
    <submittedName>
        <fullName evidence="4">Uncharacterized protein LOC109708641</fullName>
    </submittedName>
</protein>
<dbReference type="InterPro" id="IPR011989">
    <property type="entry name" value="ARM-like"/>
</dbReference>
<feature type="region of interest" description="Disordered" evidence="2">
    <location>
        <begin position="213"/>
        <end position="238"/>
    </location>
</feature>
<sequence>MVKALRWLQILSAIASVILSSVRLTKQDYGEVQKETRNRRPALNLFYALSLAEAVLFLLEKAYWTWKVSCSELLERVSQDCKLGSSGLVSMRRFFYDSYSNNKSITGSIFEGLQMDLVTYAEELLDSDLSHEQLDGAQILQNFVESDDYAFDTLRKIGTSRKVMERLIEMLNWKNLAEEDIRRCAAEIVKMLAGKKQNMLRVAGIPGSMESVSSLLHTERSTTEGSSRTDQSSTTTAEETNYDFSSFNLLALQILTKLANNHDTSGKIGNARGLLSKVIELANASQYLLTNEHATESQIKTVRKALQVIKMLASTTGNTGKMLREVILDNVFAVSHMRRILQYGESHMDLQRLAIEILTNLAMDEASKERIATAGGIIKLLLSIFTKPGIENQNSVSEEAGEALAMLSLENQNNCALILREKGVVKKLISALSNQVLQLNASRILQNLCAYSRAESLNRLNGVIEAMPTVLKATMTQPDKLLEVSLGLTVQICKLLGPEGFAQEFEKADYTETGFVEKLITNTEAIQQAPRNQSSENKKVCH</sequence>
<evidence type="ECO:0000313" key="3">
    <source>
        <dbReference type="Proteomes" id="UP000515123"/>
    </source>
</evidence>
<dbReference type="PROSITE" id="PS50176">
    <property type="entry name" value="ARM_REPEAT"/>
    <property type="match status" value="1"/>
</dbReference>
<dbReference type="AlphaFoldDB" id="A0A6P5ER90"/>
<dbReference type="GeneID" id="109708641"/>
<evidence type="ECO:0000256" key="1">
    <source>
        <dbReference type="PROSITE-ProRule" id="PRU00259"/>
    </source>
</evidence>
<reference evidence="3" key="1">
    <citation type="journal article" date="2015" name="Nat. Genet.">
        <title>The pineapple genome and the evolution of CAM photosynthesis.</title>
        <authorList>
            <person name="Ming R."/>
            <person name="VanBuren R."/>
            <person name="Wai C.M."/>
            <person name="Tang H."/>
            <person name="Schatz M.C."/>
            <person name="Bowers J.E."/>
            <person name="Lyons E."/>
            <person name="Wang M.L."/>
            <person name="Chen J."/>
            <person name="Biggers E."/>
            <person name="Zhang J."/>
            <person name="Huang L."/>
            <person name="Zhang L."/>
            <person name="Miao W."/>
            <person name="Zhang J."/>
            <person name="Ye Z."/>
            <person name="Miao C."/>
            <person name="Lin Z."/>
            <person name="Wang H."/>
            <person name="Zhou H."/>
            <person name="Yim W.C."/>
            <person name="Priest H.D."/>
            <person name="Zheng C."/>
            <person name="Woodhouse M."/>
            <person name="Edger P.P."/>
            <person name="Guyot R."/>
            <person name="Guo H.B."/>
            <person name="Guo H."/>
            <person name="Zheng G."/>
            <person name="Singh R."/>
            <person name="Sharma A."/>
            <person name="Min X."/>
            <person name="Zheng Y."/>
            <person name="Lee H."/>
            <person name="Gurtowski J."/>
            <person name="Sedlazeck F.J."/>
            <person name="Harkess A."/>
            <person name="McKain M.R."/>
            <person name="Liao Z."/>
            <person name="Fang J."/>
            <person name="Liu J."/>
            <person name="Zhang X."/>
            <person name="Zhang Q."/>
            <person name="Hu W."/>
            <person name="Qin Y."/>
            <person name="Wang K."/>
            <person name="Chen L.Y."/>
            <person name="Shirley N."/>
            <person name="Lin Y.R."/>
            <person name="Liu L.Y."/>
            <person name="Hernandez A.G."/>
            <person name="Wright C.L."/>
            <person name="Bulone V."/>
            <person name="Tuskan G.A."/>
            <person name="Heath K."/>
            <person name="Zee F."/>
            <person name="Moore P.H."/>
            <person name="Sunkar R."/>
            <person name="Leebens-Mack J.H."/>
            <person name="Mockler T."/>
            <person name="Bennetzen J.L."/>
            <person name="Freeling M."/>
            <person name="Sankoff D."/>
            <person name="Paterson A.H."/>
            <person name="Zhu X."/>
            <person name="Yang X."/>
            <person name="Smith J.A."/>
            <person name="Cushman J.C."/>
            <person name="Paull R.E."/>
            <person name="Yu Q."/>
        </authorList>
    </citation>
    <scope>NUCLEOTIDE SEQUENCE [LARGE SCALE GENOMIC DNA]</scope>
    <source>
        <strain evidence="3">cv. F153</strain>
    </source>
</reference>
<accession>A0A6P5ER90</accession>
<dbReference type="SUPFAM" id="SSF48371">
    <property type="entry name" value="ARM repeat"/>
    <property type="match status" value="1"/>
</dbReference>
<feature type="repeat" description="ARM" evidence="1">
    <location>
        <begin position="332"/>
        <end position="376"/>
    </location>
</feature>
<evidence type="ECO:0000256" key="2">
    <source>
        <dbReference type="SAM" id="MobiDB-lite"/>
    </source>
</evidence>
<dbReference type="InterPro" id="IPR000225">
    <property type="entry name" value="Armadillo"/>
</dbReference>
<gene>
    <name evidence="4" type="primary">LOC109708641</name>
</gene>
<evidence type="ECO:0000313" key="4">
    <source>
        <dbReference type="RefSeq" id="XP_020086037.1"/>
    </source>
</evidence>
<dbReference type="PANTHER" id="PTHR33115">
    <property type="entry name" value="ARM REPEAT SUPERFAMILY PROTEIN"/>
    <property type="match status" value="1"/>
</dbReference>
<dbReference type="Gene3D" id="1.25.10.10">
    <property type="entry name" value="Leucine-rich Repeat Variant"/>
    <property type="match status" value="1"/>
</dbReference>